<comment type="caution">
    <text evidence="4">The sequence shown here is derived from an EMBL/GenBank/DDBJ whole genome shotgun (WGS) entry which is preliminary data.</text>
</comment>
<dbReference type="SMART" id="SM00248">
    <property type="entry name" value="ANK"/>
    <property type="match status" value="4"/>
</dbReference>
<reference evidence="4" key="1">
    <citation type="submission" date="2021-12" db="EMBL/GenBank/DDBJ databases">
        <title>Comparative genomics, transcriptomics and evolutionary studies reveal genomic signatures of adaptation to plant cell wall in hemibiotrophic fungi.</title>
        <authorList>
            <consortium name="DOE Joint Genome Institute"/>
            <person name="Baroncelli R."/>
            <person name="Diaz J.F."/>
            <person name="Benocci T."/>
            <person name="Peng M."/>
            <person name="Battaglia E."/>
            <person name="Haridas S."/>
            <person name="Andreopoulos W."/>
            <person name="Labutti K."/>
            <person name="Pangilinan J."/>
            <person name="Floch G.L."/>
            <person name="Makela M.R."/>
            <person name="Henrissat B."/>
            <person name="Grigoriev I.V."/>
            <person name="Crouch J.A."/>
            <person name="De Vries R.P."/>
            <person name="Sukno S.A."/>
            <person name="Thon M.R."/>
        </authorList>
    </citation>
    <scope>NUCLEOTIDE SEQUENCE</scope>
    <source>
        <strain evidence="4">CBS 112980</strain>
    </source>
</reference>
<dbReference type="PROSITE" id="PS50088">
    <property type="entry name" value="ANK_REPEAT"/>
    <property type="match status" value="1"/>
</dbReference>
<dbReference type="InterPro" id="IPR036770">
    <property type="entry name" value="Ankyrin_rpt-contain_sf"/>
</dbReference>
<keyword evidence="5" id="KW-1185">Reference proteome</keyword>
<evidence type="ECO:0000313" key="4">
    <source>
        <dbReference type="EMBL" id="KAK1720316.1"/>
    </source>
</evidence>
<evidence type="ECO:0000256" key="3">
    <source>
        <dbReference type="PROSITE-ProRule" id="PRU00023"/>
    </source>
</evidence>
<keyword evidence="1" id="KW-0677">Repeat</keyword>
<proteinExistence type="predicted"/>
<dbReference type="RefSeq" id="XP_060361827.1">
    <property type="nucleotide sequence ID" value="XM_060508881.1"/>
</dbReference>
<dbReference type="Proteomes" id="UP001244207">
    <property type="component" value="Unassembled WGS sequence"/>
</dbReference>
<dbReference type="InterPro" id="IPR050776">
    <property type="entry name" value="Ank_Repeat/CDKN_Inhibitor"/>
</dbReference>
<name>A0AAD8UCU2_GLOAC</name>
<feature type="repeat" description="ANK" evidence="3">
    <location>
        <begin position="147"/>
        <end position="181"/>
    </location>
</feature>
<dbReference type="PROSITE" id="PS50297">
    <property type="entry name" value="ANK_REP_REGION"/>
    <property type="match status" value="1"/>
</dbReference>
<dbReference type="AlphaFoldDB" id="A0AAD8UCU2"/>
<dbReference type="InterPro" id="IPR002110">
    <property type="entry name" value="Ankyrin_rpt"/>
</dbReference>
<dbReference type="SUPFAM" id="SSF48403">
    <property type="entry name" value="Ankyrin repeat"/>
    <property type="match status" value="1"/>
</dbReference>
<gene>
    <name evidence="4" type="ORF">BDZ83DRAFT_631085</name>
</gene>
<dbReference type="EMBL" id="JAHMHS010000090">
    <property type="protein sequence ID" value="KAK1720316.1"/>
    <property type="molecule type" value="Genomic_DNA"/>
</dbReference>
<evidence type="ECO:0000313" key="5">
    <source>
        <dbReference type="Proteomes" id="UP001244207"/>
    </source>
</evidence>
<organism evidence="4 5">
    <name type="scientific">Glomerella acutata</name>
    <name type="common">Colletotrichum acutatum</name>
    <dbReference type="NCBI Taxonomy" id="27357"/>
    <lineage>
        <taxon>Eukaryota</taxon>
        <taxon>Fungi</taxon>
        <taxon>Dikarya</taxon>
        <taxon>Ascomycota</taxon>
        <taxon>Pezizomycotina</taxon>
        <taxon>Sordariomycetes</taxon>
        <taxon>Hypocreomycetidae</taxon>
        <taxon>Glomerellales</taxon>
        <taxon>Glomerellaceae</taxon>
        <taxon>Colletotrichum</taxon>
        <taxon>Colletotrichum acutatum species complex</taxon>
    </lineage>
</organism>
<protein>
    <submittedName>
        <fullName evidence="4">Ankyrin repeat-containing domain protein</fullName>
    </submittedName>
</protein>
<accession>A0AAD8UCU2</accession>
<keyword evidence="2 3" id="KW-0040">ANK repeat</keyword>
<dbReference type="GO" id="GO:0005634">
    <property type="term" value="C:nucleus"/>
    <property type="evidence" value="ECO:0007669"/>
    <property type="project" value="TreeGrafter"/>
</dbReference>
<evidence type="ECO:0000256" key="1">
    <source>
        <dbReference type="ARBA" id="ARBA00022737"/>
    </source>
</evidence>
<dbReference type="GeneID" id="85392780"/>
<dbReference type="Pfam" id="PF12796">
    <property type="entry name" value="Ank_2"/>
    <property type="match status" value="1"/>
</dbReference>
<dbReference type="PANTHER" id="PTHR24201:SF16">
    <property type="entry name" value="ANKYRIN-1-LIKE-RELATED"/>
    <property type="match status" value="1"/>
</dbReference>
<evidence type="ECO:0000256" key="2">
    <source>
        <dbReference type="ARBA" id="ARBA00023043"/>
    </source>
</evidence>
<sequence length="235" mass="26087">MEKVFNQAQGFDFKSDEGRYLICIAAYFVSLSGLKSLTHNGVEADGADTTGRTPLSYIAEGLNLRDPHGLRNLNDTYKGLLESSSRRSERTSFERALECAQLLIDNGAQVDLSDKHGRTALSYASLSPEYTSWCLQHKASVSSQDLIGRTPLSYASQIDSGNGSVVGMLLRHGADPNSRDVAGRTPLWFAVHPGSSGNVSRLRHACKDSSLVISKDIFWEECHHYVSRKWLDRWY</sequence>
<dbReference type="Gene3D" id="1.25.40.20">
    <property type="entry name" value="Ankyrin repeat-containing domain"/>
    <property type="match status" value="2"/>
</dbReference>
<dbReference type="PANTHER" id="PTHR24201">
    <property type="entry name" value="ANK_REP_REGION DOMAIN-CONTAINING PROTEIN"/>
    <property type="match status" value="1"/>
</dbReference>